<dbReference type="Pfam" id="PF01627">
    <property type="entry name" value="Hpt"/>
    <property type="match status" value="1"/>
</dbReference>
<accession>A0A081B9R3</accession>
<dbReference type="GO" id="GO:0000160">
    <property type="term" value="P:phosphorelay signal transduction system"/>
    <property type="evidence" value="ECO:0007669"/>
    <property type="project" value="UniProtKB-KW"/>
</dbReference>
<gene>
    <name evidence="4" type="ORF">M2A_1280</name>
</gene>
<dbReference type="GO" id="GO:0004672">
    <property type="term" value="F:protein kinase activity"/>
    <property type="evidence" value="ECO:0007669"/>
    <property type="project" value="UniProtKB-ARBA"/>
</dbReference>
<name>A0A081B9R3_9HYPH</name>
<evidence type="ECO:0000313" key="5">
    <source>
        <dbReference type="Proteomes" id="UP000028702"/>
    </source>
</evidence>
<proteinExistence type="predicted"/>
<sequence length="139" mass="14847">MAFVKGFGMKDMSIASEAEALAGLNGFSGEAGRPVDLVHLSRYTMGDRNLESELLGLFRQQARVYVSRMRDAESDQDWHRAAHSLKGSAKAVGAWAVASVCEEAESLGAGAQDARLKAIGEIEAQLDTATAYIDLLLAS</sequence>
<feature type="modified residue" description="Phosphohistidine" evidence="2">
    <location>
        <position position="83"/>
    </location>
</feature>
<reference evidence="4 5" key="1">
    <citation type="submission" date="2014-07" db="EMBL/GenBank/DDBJ databases">
        <title>Tepidicaulis marinum gen. nov., sp. nov., a novel marine bacterium denitrifying nitrate to nitrous oxide strictly under microaerobic conditions.</title>
        <authorList>
            <person name="Takeuchi M."/>
            <person name="Yamagishi T."/>
            <person name="Kamagata Y."/>
            <person name="Oshima K."/>
            <person name="Hattori M."/>
            <person name="Katayama T."/>
            <person name="Hanada S."/>
            <person name="Tamaki H."/>
            <person name="Marumo K."/>
            <person name="Maeda H."/>
            <person name="Nedachi M."/>
            <person name="Iwasaki W."/>
            <person name="Suwa Y."/>
            <person name="Sakata S."/>
        </authorList>
    </citation>
    <scope>NUCLEOTIDE SEQUENCE [LARGE SCALE GENOMIC DNA]</scope>
    <source>
        <strain evidence="4 5">MA2</strain>
    </source>
</reference>
<keyword evidence="2" id="KW-0597">Phosphoprotein</keyword>
<dbReference type="Proteomes" id="UP000028702">
    <property type="component" value="Unassembled WGS sequence"/>
</dbReference>
<protein>
    <submittedName>
        <fullName evidence="4">Hpt protein</fullName>
    </submittedName>
</protein>
<evidence type="ECO:0000256" key="2">
    <source>
        <dbReference type="PROSITE-ProRule" id="PRU00110"/>
    </source>
</evidence>
<dbReference type="eggNOG" id="COG2198">
    <property type="taxonomic scope" value="Bacteria"/>
</dbReference>
<dbReference type="EMBL" id="BBIO01000005">
    <property type="protein sequence ID" value="GAK44781.1"/>
    <property type="molecule type" value="Genomic_DNA"/>
</dbReference>
<evidence type="ECO:0000313" key="4">
    <source>
        <dbReference type="EMBL" id="GAK44781.1"/>
    </source>
</evidence>
<dbReference type="STRING" id="1333998.M2A_1280"/>
<dbReference type="AlphaFoldDB" id="A0A081B9R3"/>
<dbReference type="SUPFAM" id="SSF47226">
    <property type="entry name" value="Histidine-containing phosphotransfer domain, HPT domain"/>
    <property type="match status" value="1"/>
</dbReference>
<dbReference type="SMART" id="SM00073">
    <property type="entry name" value="HPT"/>
    <property type="match status" value="1"/>
</dbReference>
<evidence type="ECO:0000259" key="3">
    <source>
        <dbReference type="PROSITE" id="PS50894"/>
    </source>
</evidence>
<evidence type="ECO:0000256" key="1">
    <source>
        <dbReference type="ARBA" id="ARBA00023012"/>
    </source>
</evidence>
<keyword evidence="1" id="KW-0902">Two-component regulatory system</keyword>
<dbReference type="InterPro" id="IPR008207">
    <property type="entry name" value="Sig_transdc_His_kin_Hpt_dom"/>
</dbReference>
<dbReference type="InterPro" id="IPR036641">
    <property type="entry name" value="HPT_dom_sf"/>
</dbReference>
<dbReference type="Gene3D" id="1.20.120.160">
    <property type="entry name" value="HPT domain"/>
    <property type="match status" value="1"/>
</dbReference>
<organism evidence="4 5">
    <name type="scientific">Tepidicaulis marinus</name>
    <dbReference type="NCBI Taxonomy" id="1333998"/>
    <lineage>
        <taxon>Bacteria</taxon>
        <taxon>Pseudomonadati</taxon>
        <taxon>Pseudomonadota</taxon>
        <taxon>Alphaproteobacteria</taxon>
        <taxon>Hyphomicrobiales</taxon>
        <taxon>Parvibaculaceae</taxon>
        <taxon>Tepidicaulis</taxon>
    </lineage>
</organism>
<dbReference type="PROSITE" id="PS50894">
    <property type="entry name" value="HPT"/>
    <property type="match status" value="1"/>
</dbReference>
<comment type="caution">
    <text evidence="4">The sequence shown here is derived from an EMBL/GenBank/DDBJ whole genome shotgun (WGS) entry which is preliminary data.</text>
</comment>
<keyword evidence="5" id="KW-1185">Reference proteome</keyword>
<dbReference type="CDD" id="cd00088">
    <property type="entry name" value="HPT"/>
    <property type="match status" value="1"/>
</dbReference>
<feature type="domain" description="HPt" evidence="3">
    <location>
        <begin position="47"/>
        <end position="139"/>
    </location>
</feature>